<keyword evidence="2" id="KW-1185">Reference proteome</keyword>
<dbReference type="WBParaSite" id="PgR015_g003_t01">
    <property type="protein sequence ID" value="PgR015_g003_t01"/>
    <property type="gene ID" value="PgR015_g003"/>
</dbReference>
<proteinExistence type="predicted"/>
<keyword evidence="1" id="KW-0812">Transmembrane</keyword>
<reference evidence="3" key="1">
    <citation type="submission" date="2022-11" db="UniProtKB">
        <authorList>
            <consortium name="WormBaseParasite"/>
        </authorList>
    </citation>
    <scope>IDENTIFICATION</scope>
</reference>
<keyword evidence="1" id="KW-1133">Transmembrane helix</keyword>
<sequence>MVICIGDDSLSGYFSLSFVVHNKLHIAVSAIFFIPVNRRRRLFTKNRLRMIYDLENGVFAMFSSQLCVKSLISRYHLSLILEAITFIMLTTHAFSLKVSCSEQIVVASSKRAFETSLSA</sequence>
<evidence type="ECO:0000313" key="3">
    <source>
        <dbReference type="WBParaSite" id="PgR015_g003_t01"/>
    </source>
</evidence>
<accession>A0A915AVH2</accession>
<feature type="transmembrane region" description="Helical" evidence="1">
    <location>
        <begin position="12"/>
        <end position="34"/>
    </location>
</feature>
<organism evidence="2 3">
    <name type="scientific">Parascaris univalens</name>
    <name type="common">Nematode worm</name>
    <dbReference type="NCBI Taxonomy" id="6257"/>
    <lineage>
        <taxon>Eukaryota</taxon>
        <taxon>Metazoa</taxon>
        <taxon>Ecdysozoa</taxon>
        <taxon>Nematoda</taxon>
        <taxon>Chromadorea</taxon>
        <taxon>Rhabditida</taxon>
        <taxon>Spirurina</taxon>
        <taxon>Ascaridomorpha</taxon>
        <taxon>Ascaridoidea</taxon>
        <taxon>Ascarididae</taxon>
        <taxon>Parascaris</taxon>
    </lineage>
</organism>
<name>A0A915AVH2_PARUN</name>
<protein>
    <submittedName>
        <fullName evidence="3">Uncharacterized protein</fullName>
    </submittedName>
</protein>
<dbReference type="AlphaFoldDB" id="A0A915AVH2"/>
<keyword evidence="1" id="KW-0472">Membrane</keyword>
<dbReference type="Proteomes" id="UP000887569">
    <property type="component" value="Unplaced"/>
</dbReference>
<evidence type="ECO:0000313" key="2">
    <source>
        <dbReference type="Proteomes" id="UP000887569"/>
    </source>
</evidence>
<evidence type="ECO:0000256" key="1">
    <source>
        <dbReference type="SAM" id="Phobius"/>
    </source>
</evidence>